<comment type="subunit">
    <text evidence="7">Monomer.</text>
</comment>
<gene>
    <name evidence="7 9" type="primary">aroA</name>
    <name evidence="9" type="ORF">BACCOPRO_02477</name>
</gene>
<feature type="active site" description="Proton acceptor" evidence="7">
    <location>
        <position position="314"/>
    </location>
</feature>
<comment type="similarity">
    <text evidence="2 7">Belongs to the EPSP synthase family.</text>
</comment>
<evidence type="ECO:0000313" key="9">
    <source>
        <dbReference type="EMBL" id="EEF76970.1"/>
    </source>
</evidence>
<comment type="pathway">
    <text evidence="1 7">Metabolic intermediate biosynthesis; chorismate biosynthesis; chorismate from D-erythrose 4-phosphate and phosphoenolpyruvate: step 6/7.</text>
</comment>
<protein>
    <recommendedName>
        <fullName evidence="7">3-phosphoshikimate 1-carboxyvinyltransferase</fullName>
        <ecNumber evidence="7">2.5.1.19</ecNumber>
    </recommendedName>
    <alternativeName>
        <fullName evidence="7">5-enolpyruvylshikimate-3-phosphate synthase</fullName>
        <shortName evidence="7">EPSP synthase</shortName>
        <shortName evidence="7">EPSPS</shortName>
    </alternativeName>
</protein>
<evidence type="ECO:0000256" key="4">
    <source>
        <dbReference type="ARBA" id="ARBA00022679"/>
    </source>
</evidence>
<evidence type="ECO:0000256" key="1">
    <source>
        <dbReference type="ARBA" id="ARBA00004811"/>
    </source>
</evidence>
<keyword evidence="5 7" id="KW-0057">Aromatic amino acid biosynthesis</keyword>
<feature type="binding site" evidence="7">
    <location>
        <position position="170"/>
    </location>
    <ligand>
        <name>3-phosphoshikimate</name>
        <dbReference type="ChEBI" id="CHEBI:145989"/>
    </ligand>
</feature>
<evidence type="ECO:0000256" key="5">
    <source>
        <dbReference type="ARBA" id="ARBA00023141"/>
    </source>
</evidence>
<dbReference type="eggNOG" id="COG0128">
    <property type="taxonomic scope" value="Bacteria"/>
</dbReference>
<feature type="binding site" evidence="7">
    <location>
        <position position="169"/>
    </location>
    <ligand>
        <name>3-phosphoshikimate</name>
        <dbReference type="ChEBI" id="CHEBI:145989"/>
    </ligand>
</feature>
<dbReference type="GO" id="GO:0008652">
    <property type="term" value="P:amino acid biosynthetic process"/>
    <property type="evidence" value="ECO:0007669"/>
    <property type="project" value="UniProtKB-KW"/>
</dbReference>
<dbReference type="UniPathway" id="UPA00053">
    <property type="reaction ID" value="UER00089"/>
</dbReference>
<dbReference type="HOGENOM" id="CLU_024321_0_0_10"/>
<keyword evidence="4 7" id="KW-0808">Transferase</keyword>
<feature type="domain" description="Enolpyruvate transferase" evidence="8">
    <location>
        <begin position="88"/>
        <end position="424"/>
    </location>
</feature>
<dbReference type="EC" id="2.5.1.19" evidence="7"/>
<evidence type="ECO:0000256" key="3">
    <source>
        <dbReference type="ARBA" id="ARBA00022605"/>
    </source>
</evidence>
<keyword evidence="3 7" id="KW-0028">Amino-acid biosynthesis</keyword>
<keyword evidence="10" id="KW-1185">Reference proteome</keyword>
<feature type="binding site" evidence="7">
    <location>
        <position position="415"/>
    </location>
    <ligand>
        <name>phosphoenolpyruvate</name>
        <dbReference type="ChEBI" id="CHEBI:58702"/>
    </ligand>
</feature>
<dbReference type="Pfam" id="PF00275">
    <property type="entry name" value="EPSP_synthase"/>
    <property type="match status" value="2"/>
</dbReference>
<evidence type="ECO:0000256" key="6">
    <source>
        <dbReference type="ARBA" id="ARBA00044633"/>
    </source>
</evidence>
<evidence type="ECO:0000256" key="2">
    <source>
        <dbReference type="ARBA" id="ARBA00009948"/>
    </source>
</evidence>
<feature type="binding site" evidence="7">
    <location>
        <position position="171"/>
    </location>
    <ligand>
        <name>3-phosphoshikimate</name>
        <dbReference type="ChEBI" id="CHEBI:145989"/>
    </ligand>
</feature>
<feature type="binding site" evidence="7">
    <location>
        <position position="314"/>
    </location>
    <ligand>
        <name>3-phosphoshikimate</name>
        <dbReference type="ChEBI" id="CHEBI:145989"/>
    </ligand>
</feature>
<feature type="binding site" evidence="7">
    <location>
        <position position="47"/>
    </location>
    <ligand>
        <name>3-phosphoshikimate</name>
        <dbReference type="ChEBI" id="CHEBI:145989"/>
    </ligand>
</feature>
<feature type="binding site" evidence="7">
    <location>
        <position position="345"/>
    </location>
    <ligand>
        <name>phosphoenolpyruvate</name>
        <dbReference type="ChEBI" id="CHEBI:58702"/>
    </ligand>
</feature>
<keyword evidence="7" id="KW-0963">Cytoplasm</keyword>
<dbReference type="SUPFAM" id="SSF55205">
    <property type="entry name" value="EPT/RTPC-like"/>
    <property type="match status" value="1"/>
</dbReference>
<feature type="binding site" evidence="7">
    <location>
        <position position="123"/>
    </location>
    <ligand>
        <name>phosphoenolpyruvate</name>
        <dbReference type="ChEBI" id="CHEBI:58702"/>
    </ligand>
</feature>
<comment type="subcellular location">
    <subcellularLocation>
        <location evidence="7">Cytoplasm</location>
    </subcellularLocation>
</comment>
<name>S0FA46_9BACT</name>
<evidence type="ECO:0000313" key="10">
    <source>
        <dbReference type="Proteomes" id="UP000014073"/>
    </source>
</evidence>
<dbReference type="InterPro" id="IPR006264">
    <property type="entry name" value="EPSP_synthase"/>
</dbReference>
<feature type="binding site" evidence="7">
    <location>
        <position position="197"/>
    </location>
    <ligand>
        <name>3-phosphoshikimate</name>
        <dbReference type="ChEBI" id="CHEBI:145989"/>
    </ligand>
</feature>
<sequence length="434" mass="48589">MPETERRTSKEFFIFAKVISRDEDMTKRIQLTAPNQIQATIQLPSSKSICNRALIIRALAQSHAPIENLSDCDDTRVMVKALQEMKPVIDIMAAGTAMRFLTAYLSVTEGSHLITGTERMKQRPIRILVDALRSLGAQIEYAGNEGFPPLKITGTELTQSEISLPGNVSSQYISALLMIGPVLKKGLRLTLTGEIISRPYIDLTLQLMNRNGADAGWTGPNILEVKPQPYQPTPYYIESDWSAASYWYAFAALTPRATLRLPDLYQDSLQGDARVAELFSRLGVSTTYHEKYVELTRTSACVEELTNDFTNQPDLAQTFVVTCALLGIRFRFSGLQSLKIKETDRMAALIKEMKKLGYLLREEAGSVLIWDGERCEPDACPAIDTYEDHRMAMAFAPACFKFKGLQINEPQVVSKSYPDFWKDLQTAGFQITEA</sequence>
<dbReference type="EMBL" id="ACBW01000158">
    <property type="protein sequence ID" value="EEF76970.1"/>
    <property type="molecule type" value="Genomic_DNA"/>
</dbReference>
<dbReference type="GO" id="GO:0009423">
    <property type="term" value="P:chorismate biosynthetic process"/>
    <property type="evidence" value="ECO:0007669"/>
    <property type="project" value="UniProtKB-UniRule"/>
</dbReference>
<feature type="binding site" evidence="7">
    <location>
        <position position="95"/>
    </location>
    <ligand>
        <name>phosphoenolpyruvate</name>
        <dbReference type="ChEBI" id="CHEBI:58702"/>
    </ligand>
</feature>
<comment type="catalytic activity">
    <reaction evidence="6">
        <text>3-phosphoshikimate + phosphoenolpyruvate = 5-O-(1-carboxyvinyl)-3-phosphoshikimate + phosphate</text>
        <dbReference type="Rhea" id="RHEA:21256"/>
        <dbReference type="ChEBI" id="CHEBI:43474"/>
        <dbReference type="ChEBI" id="CHEBI:57701"/>
        <dbReference type="ChEBI" id="CHEBI:58702"/>
        <dbReference type="ChEBI" id="CHEBI:145989"/>
        <dbReference type="EC" id="2.5.1.19"/>
    </reaction>
    <physiologicalReaction direction="left-to-right" evidence="6">
        <dbReference type="Rhea" id="RHEA:21257"/>
    </physiologicalReaction>
</comment>
<feature type="binding site" evidence="7">
    <location>
        <position position="52"/>
    </location>
    <ligand>
        <name>3-phosphoshikimate</name>
        <dbReference type="ChEBI" id="CHEBI:145989"/>
    </ligand>
</feature>
<dbReference type="AlphaFoldDB" id="S0FA46"/>
<dbReference type="GO" id="GO:0003866">
    <property type="term" value="F:3-phosphoshikimate 1-carboxyvinyltransferase activity"/>
    <property type="evidence" value="ECO:0007669"/>
    <property type="project" value="UniProtKB-UniRule"/>
</dbReference>
<dbReference type="GO" id="GO:0009073">
    <property type="term" value="P:aromatic amino acid family biosynthetic process"/>
    <property type="evidence" value="ECO:0007669"/>
    <property type="project" value="UniProtKB-KW"/>
</dbReference>
<comment type="function">
    <text evidence="7">Catalyzes the transfer of the enolpyruvyl moiety of phosphoenolpyruvate (PEP) to the 5-hydroxyl of shikimate-3-phosphate (S3P) to produce enolpyruvyl shikimate-3-phosphate and inorganic phosphate.</text>
</comment>
<evidence type="ECO:0000259" key="8">
    <source>
        <dbReference type="Pfam" id="PF00275"/>
    </source>
</evidence>
<feature type="binding site" evidence="7">
    <location>
        <position position="47"/>
    </location>
    <ligand>
        <name>phosphoenolpyruvate</name>
        <dbReference type="ChEBI" id="CHEBI:58702"/>
    </ligand>
</feature>
<dbReference type="HAMAP" id="MF_00210">
    <property type="entry name" value="EPSP_synth"/>
    <property type="match status" value="1"/>
</dbReference>
<feature type="binding site" evidence="7">
    <location>
        <position position="341"/>
    </location>
    <ligand>
        <name>3-phosphoshikimate</name>
        <dbReference type="ChEBI" id="CHEBI:145989"/>
    </ligand>
</feature>
<dbReference type="PIRSF" id="PIRSF000505">
    <property type="entry name" value="EPSPS"/>
    <property type="match status" value="1"/>
</dbReference>
<dbReference type="PROSITE" id="PS00885">
    <property type="entry name" value="EPSP_SYNTHASE_2"/>
    <property type="match status" value="1"/>
</dbReference>
<proteinExistence type="inferred from homology"/>
<dbReference type="Gene3D" id="3.65.10.10">
    <property type="entry name" value="Enolpyruvate transferase domain"/>
    <property type="match status" value="3"/>
</dbReference>
<dbReference type="CDD" id="cd01556">
    <property type="entry name" value="EPSP_synthase"/>
    <property type="match status" value="1"/>
</dbReference>
<feature type="binding site" evidence="7">
    <location>
        <position position="390"/>
    </location>
    <ligand>
        <name>phosphoenolpyruvate</name>
        <dbReference type="ChEBI" id="CHEBI:58702"/>
    </ligand>
</feature>
<organism evidence="9 10">
    <name type="scientific">Phocaeicola coprophilus DSM 18228 = JCM 13818</name>
    <dbReference type="NCBI Taxonomy" id="547042"/>
    <lineage>
        <taxon>Bacteria</taxon>
        <taxon>Pseudomonadati</taxon>
        <taxon>Bacteroidota</taxon>
        <taxon>Bacteroidia</taxon>
        <taxon>Bacteroidales</taxon>
        <taxon>Bacteroidaceae</taxon>
        <taxon>Phocaeicola</taxon>
    </lineage>
</organism>
<accession>S0FA46</accession>
<dbReference type="InterPro" id="IPR013792">
    <property type="entry name" value="RNA3'P_cycl/enolpyr_Trfase_a/b"/>
</dbReference>
<feature type="domain" description="Enolpyruvate transferase" evidence="8">
    <location>
        <begin position="32"/>
        <end position="86"/>
    </location>
</feature>
<dbReference type="Proteomes" id="UP000014073">
    <property type="component" value="Unassembled WGS sequence"/>
</dbReference>
<reference evidence="9 10" key="1">
    <citation type="submission" date="2008-12" db="EMBL/GenBank/DDBJ databases">
        <authorList>
            <person name="Fulton L."/>
            <person name="Clifton S."/>
            <person name="Fulton B."/>
            <person name="Xu J."/>
            <person name="Minx P."/>
            <person name="Pepin K.H."/>
            <person name="Johnson M."/>
            <person name="Bhonagiri V."/>
            <person name="Nash W.E."/>
            <person name="Mardis E.R."/>
            <person name="Wilson R.K."/>
        </authorList>
    </citation>
    <scope>NUCLEOTIDE SEQUENCE [LARGE SCALE GENOMIC DNA]</scope>
    <source>
        <strain evidence="9 10">DSM 18228</strain>
    </source>
</reference>
<feature type="binding site" evidence="7">
    <location>
        <position position="171"/>
    </location>
    <ligand>
        <name>phosphoenolpyruvate</name>
        <dbReference type="ChEBI" id="CHEBI:58702"/>
    </ligand>
</feature>
<evidence type="ECO:0000256" key="7">
    <source>
        <dbReference type="HAMAP-Rule" id="MF_00210"/>
    </source>
</evidence>
<dbReference type="InterPro" id="IPR036968">
    <property type="entry name" value="Enolpyruvate_Tfrase_sf"/>
</dbReference>
<comment type="caution">
    <text evidence="9">The sequence shown here is derived from an EMBL/GenBank/DDBJ whole genome shotgun (WGS) entry which is preliminary data.</text>
</comment>
<dbReference type="PANTHER" id="PTHR21090">
    <property type="entry name" value="AROM/DEHYDROQUINATE SYNTHASE"/>
    <property type="match status" value="1"/>
</dbReference>
<dbReference type="PANTHER" id="PTHR21090:SF5">
    <property type="entry name" value="PENTAFUNCTIONAL AROM POLYPEPTIDE"/>
    <property type="match status" value="1"/>
</dbReference>
<comment type="caution">
    <text evidence="7">Lacks conserved residue(s) required for the propagation of feature annotation.</text>
</comment>
<dbReference type="InterPro" id="IPR023193">
    <property type="entry name" value="EPSP_synthase_CS"/>
</dbReference>
<dbReference type="GO" id="GO:0005737">
    <property type="term" value="C:cytoplasm"/>
    <property type="evidence" value="ECO:0007669"/>
    <property type="project" value="UniProtKB-SubCell"/>
</dbReference>
<feature type="binding site" evidence="7">
    <location>
        <position position="48"/>
    </location>
    <ligand>
        <name>3-phosphoshikimate</name>
        <dbReference type="ChEBI" id="CHEBI:145989"/>
    </ligand>
</feature>
<dbReference type="STRING" id="547042.BACCOPRO_02477"/>
<dbReference type="InterPro" id="IPR001986">
    <property type="entry name" value="Enolpyruvate_Tfrase_dom"/>
</dbReference>